<accession>A0A6P0HDV7</accession>
<evidence type="ECO:0000313" key="3">
    <source>
        <dbReference type="Proteomes" id="UP000468687"/>
    </source>
</evidence>
<evidence type="ECO:0000256" key="1">
    <source>
        <dbReference type="SAM" id="MobiDB-lite"/>
    </source>
</evidence>
<evidence type="ECO:0000313" key="2">
    <source>
        <dbReference type="EMBL" id="NEN76786.1"/>
    </source>
</evidence>
<feature type="region of interest" description="Disordered" evidence="1">
    <location>
        <begin position="1"/>
        <end position="34"/>
    </location>
</feature>
<keyword evidence="3" id="KW-1185">Reference proteome</keyword>
<dbReference type="RefSeq" id="WP_163770156.1">
    <property type="nucleotide sequence ID" value="NZ_JAAGXA010000001.1"/>
</dbReference>
<protein>
    <submittedName>
        <fullName evidence="2">Uncharacterized protein</fullName>
    </submittedName>
</protein>
<comment type="caution">
    <text evidence="2">The sequence shown here is derived from an EMBL/GenBank/DDBJ whole genome shotgun (WGS) entry which is preliminary data.</text>
</comment>
<organism evidence="2 3">
    <name type="scientific">Nocardioides zeae</name>
    <dbReference type="NCBI Taxonomy" id="1457234"/>
    <lineage>
        <taxon>Bacteria</taxon>
        <taxon>Bacillati</taxon>
        <taxon>Actinomycetota</taxon>
        <taxon>Actinomycetes</taxon>
        <taxon>Propionibacteriales</taxon>
        <taxon>Nocardioidaceae</taxon>
        <taxon>Nocardioides</taxon>
    </lineage>
</organism>
<reference evidence="2 3" key="1">
    <citation type="journal article" date="2014" name="Int. J. Syst. Evol. Microbiol.">
        <title>Nocardioides zeae sp. nov., isolated from the stem of Zea mays.</title>
        <authorList>
            <person name="Glaeser S.P."/>
            <person name="McInroy J.A."/>
            <person name="Busse H.J."/>
            <person name="Kampfer P."/>
        </authorList>
    </citation>
    <scope>NUCLEOTIDE SEQUENCE [LARGE SCALE GENOMIC DNA]</scope>
    <source>
        <strain evidence="2 3">JCM 30728</strain>
    </source>
</reference>
<dbReference type="EMBL" id="JAAGXA010000001">
    <property type="protein sequence ID" value="NEN76786.1"/>
    <property type="molecule type" value="Genomic_DNA"/>
</dbReference>
<dbReference type="Gene3D" id="1.10.10.10">
    <property type="entry name" value="Winged helix-like DNA-binding domain superfamily/Winged helix DNA-binding domain"/>
    <property type="match status" value="1"/>
</dbReference>
<sequence>MAFEPKRPPGGPGSSSEPVQLQPCDDSIPEDWTSEPEHSQLASKVDRLAGDVDVVTLLALSNYEGERWDIFATELAKYGMAVIGGWMYKGLIHQKCRAKGFGLPELGRAFEPDEIEELTSETVAKALYHFRRDVLMKRKWDSTRGATLRTYFVGQCIIQFANIYRRWWGNESRFRQASRSDDHELLNELGGIRTDDVQRAAAHRDEIEGCLAEVKDERVKRAMLLTAAGRSQAEIADLLDCTEKTVERMLYNERQRQRKRRAG</sequence>
<dbReference type="InterPro" id="IPR036388">
    <property type="entry name" value="WH-like_DNA-bd_sf"/>
</dbReference>
<dbReference type="AlphaFoldDB" id="A0A6P0HDV7"/>
<proteinExistence type="predicted"/>
<dbReference type="Proteomes" id="UP000468687">
    <property type="component" value="Unassembled WGS sequence"/>
</dbReference>
<gene>
    <name evidence="2" type="ORF">G3T38_00685</name>
</gene>
<name>A0A6P0HDV7_9ACTN</name>